<name>B7SVA2_9VIRU</name>
<accession>B7SVA2</accession>
<reference evidence="1 2" key="1">
    <citation type="journal article" date="2008" name="J. Virol. Methods">
        <title>Sequencing of the large dsDNA genome of Oryctes rhinoceros nudivirus using multiple displacement amplification of nanogram amounts of virus DNA.</title>
        <authorList>
            <person name="Wang Y."/>
            <person name="Kleespies R.G."/>
            <person name="Ramle M.B."/>
            <person name="Jehle J.A."/>
        </authorList>
    </citation>
    <scope>NUCLEOTIDE SEQUENCE [LARGE SCALE GENOMIC DNA]</scope>
    <source>
        <strain evidence="2">Isolate Oryctes rhinoceros/Malaysia/Ma07/2007</strain>
    </source>
</reference>
<evidence type="ECO:0000313" key="1">
    <source>
        <dbReference type="EMBL" id="ACH96211.1"/>
    </source>
</evidence>
<organism evidence="2">
    <name type="scientific">Oryctes rhinoceros nudivirus</name>
    <dbReference type="NCBI Taxonomy" id="92521"/>
    <lineage>
        <taxon>Viruses</taxon>
        <taxon>Viruses incertae sedis</taxon>
        <taxon>Naldaviricetes</taxon>
        <taxon>Lefavirales</taxon>
        <taxon>Nudiviridae</taxon>
        <taxon>Alphanudivirus</taxon>
        <taxon>Alphanudivirus oryrhinocerotis</taxon>
    </lineage>
</organism>
<evidence type="ECO:0000313" key="2">
    <source>
        <dbReference type="Proteomes" id="UP000011785"/>
    </source>
</evidence>
<dbReference type="KEGG" id="vg:7047261"/>
<dbReference type="EMBL" id="EU747721">
    <property type="protein sequence ID" value="ACH96211.1"/>
    <property type="molecule type" value="Genomic_DNA"/>
</dbReference>
<dbReference type="RefSeq" id="YP_002321392.1">
    <property type="nucleotide sequence ID" value="NC_011588.1"/>
</dbReference>
<dbReference type="GeneID" id="7047261"/>
<keyword evidence="2" id="KW-1185">Reference proteome</keyword>
<dbReference type="Proteomes" id="UP000011785">
    <property type="component" value="Segment"/>
</dbReference>
<sequence>MSRHVRPHIHTNLCLFAVKTSASINTIGLVCMNNMSTRMICNVRIGVVKQRALYVNLVENDILLVENGLSKMTSYLSKMACRKWHPTC</sequence>
<protein>
    <submittedName>
        <fullName evidence="1">Uncharacterized protein</fullName>
    </submittedName>
</protein>
<proteinExistence type="predicted"/>